<sequence>MPAGQLPQGDPDARWLAAAMNATFFLLLGSALVRFVQRHGSEVNAPTVVTLAVLLAAVYVIGPGRGIPAIPRDPVRPSVRTLAWLASVVAVWAVLVELAPSFAWVAVPLIYAALRTLPPLAGYALVGVLCLFVIAAQLTLAPRFDLDLVVGPAAVAAFATAVFTYLRRQAARQQDLIDDLLRTRRELAATERRAGTLAERQRLSMEIHDTLAQGLSSQRMLLQAAERTWESEPGGAREHVRTAASIAEHNLAEARRFVHDLAPADLARGGGLAAALRTLAERESRGGPAVRVHIDDHTGDHGAGSALPERVRSALLRIAQGALANVREHAGATTAALTLTVLDDQVVLDVADDGAGFDPEALPTASSAPAGVRGHGVPAFRARVHQLGGTLAIESAPGEGTVLTAAIPLGTR</sequence>
<evidence type="ECO:0000256" key="4">
    <source>
        <dbReference type="ARBA" id="ARBA00012438"/>
    </source>
</evidence>
<dbReference type="CDD" id="cd16917">
    <property type="entry name" value="HATPase_UhpB-NarQ-NarX-like"/>
    <property type="match status" value="1"/>
</dbReference>
<accession>A0ABW2GI41</accession>
<comment type="catalytic activity">
    <reaction evidence="1">
        <text>ATP + protein L-histidine = ADP + protein N-phospho-L-histidine.</text>
        <dbReference type="EC" id="2.7.13.3"/>
    </reaction>
</comment>
<dbReference type="PIRSF" id="PIRSF037434">
    <property type="entry name" value="STHK_ChrS"/>
    <property type="match status" value="1"/>
</dbReference>
<keyword evidence="12" id="KW-0902">Two-component regulatory system</keyword>
<dbReference type="Gene3D" id="1.20.5.1930">
    <property type="match status" value="1"/>
</dbReference>
<evidence type="ECO:0000256" key="15">
    <source>
        <dbReference type="ARBA" id="ARBA00030800"/>
    </source>
</evidence>
<gene>
    <name evidence="18" type="ORF">ACFQLX_19475</name>
</gene>
<dbReference type="InterPro" id="IPR004358">
    <property type="entry name" value="Sig_transdc_His_kin-like_C"/>
</dbReference>
<evidence type="ECO:0000256" key="5">
    <source>
        <dbReference type="ARBA" id="ARBA00017322"/>
    </source>
</evidence>
<feature type="domain" description="Histidine kinase" evidence="17">
    <location>
        <begin position="315"/>
        <end position="411"/>
    </location>
</feature>
<evidence type="ECO:0000256" key="9">
    <source>
        <dbReference type="ARBA" id="ARBA00022723"/>
    </source>
</evidence>
<keyword evidence="10 18" id="KW-0418">Kinase</keyword>
<reference evidence="19" key="1">
    <citation type="journal article" date="2019" name="Int. J. Syst. Evol. Microbiol.">
        <title>The Global Catalogue of Microorganisms (GCM) 10K type strain sequencing project: providing services to taxonomists for standard genome sequencing and annotation.</title>
        <authorList>
            <consortium name="The Broad Institute Genomics Platform"/>
            <consortium name="The Broad Institute Genome Sequencing Center for Infectious Disease"/>
            <person name="Wu L."/>
            <person name="Ma J."/>
        </authorList>
    </citation>
    <scope>NUCLEOTIDE SEQUENCE [LARGE SCALE GENOMIC DNA]</scope>
    <source>
        <strain evidence="19">CGMCC 1.13681</strain>
    </source>
</reference>
<keyword evidence="7" id="KW-0963">Cytoplasm</keyword>
<dbReference type="InterPro" id="IPR036890">
    <property type="entry name" value="HATPase_C_sf"/>
</dbReference>
<dbReference type="InterPro" id="IPR050482">
    <property type="entry name" value="Sensor_HK_TwoCompSys"/>
</dbReference>
<comment type="cofactor">
    <cofactor evidence="2">
        <name>[4Fe-4S] cluster</name>
        <dbReference type="ChEBI" id="CHEBI:49883"/>
    </cofactor>
</comment>
<evidence type="ECO:0000313" key="19">
    <source>
        <dbReference type="Proteomes" id="UP001596413"/>
    </source>
</evidence>
<evidence type="ECO:0000256" key="12">
    <source>
        <dbReference type="ARBA" id="ARBA00023012"/>
    </source>
</evidence>
<evidence type="ECO:0000256" key="6">
    <source>
        <dbReference type="ARBA" id="ARBA00022485"/>
    </source>
</evidence>
<feature type="transmembrane region" description="Helical" evidence="16">
    <location>
        <begin position="82"/>
        <end position="113"/>
    </location>
</feature>
<evidence type="ECO:0000256" key="10">
    <source>
        <dbReference type="ARBA" id="ARBA00022777"/>
    </source>
</evidence>
<comment type="subcellular location">
    <subcellularLocation>
        <location evidence="3">Cytoplasm</location>
    </subcellularLocation>
</comment>
<feature type="transmembrane region" description="Helical" evidence="16">
    <location>
        <begin position="43"/>
        <end position="62"/>
    </location>
</feature>
<comment type="caution">
    <text evidence="18">The sequence shown here is derived from an EMBL/GenBank/DDBJ whole genome shotgun (WGS) entry which is preliminary data.</text>
</comment>
<keyword evidence="16" id="KW-0812">Transmembrane</keyword>
<dbReference type="SUPFAM" id="SSF55874">
    <property type="entry name" value="ATPase domain of HSP90 chaperone/DNA topoisomerase II/histidine kinase"/>
    <property type="match status" value="1"/>
</dbReference>
<proteinExistence type="predicted"/>
<evidence type="ECO:0000256" key="11">
    <source>
        <dbReference type="ARBA" id="ARBA00023004"/>
    </source>
</evidence>
<dbReference type="InterPro" id="IPR005467">
    <property type="entry name" value="His_kinase_dom"/>
</dbReference>
<dbReference type="Pfam" id="PF07730">
    <property type="entry name" value="HisKA_3"/>
    <property type="match status" value="1"/>
</dbReference>
<dbReference type="Pfam" id="PF02518">
    <property type="entry name" value="HATPase_c"/>
    <property type="match status" value="1"/>
</dbReference>
<dbReference type="Proteomes" id="UP001596413">
    <property type="component" value="Unassembled WGS sequence"/>
</dbReference>
<evidence type="ECO:0000256" key="13">
    <source>
        <dbReference type="ARBA" id="ARBA00023014"/>
    </source>
</evidence>
<keyword evidence="11" id="KW-0408">Iron</keyword>
<dbReference type="InterPro" id="IPR011712">
    <property type="entry name" value="Sig_transdc_His_kin_sub3_dim/P"/>
</dbReference>
<keyword evidence="8" id="KW-0808">Transferase</keyword>
<organism evidence="18 19">
    <name type="scientific">Streptomyces polyrhachis</name>
    <dbReference type="NCBI Taxonomy" id="1282885"/>
    <lineage>
        <taxon>Bacteria</taxon>
        <taxon>Bacillati</taxon>
        <taxon>Actinomycetota</taxon>
        <taxon>Actinomycetes</taxon>
        <taxon>Kitasatosporales</taxon>
        <taxon>Streptomycetaceae</taxon>
        <taxon>Streptomyces</taxon>
    </lineage>
</organism>
<dbReference type="EMBL" id="JBHSZO010000032">
    <property type="protein sequence ID" value="MFC7220327.1"/>
    <property type="molecule type" value="Genomic_DNA"/>
</dbReference>
<evidence type="ECO:0000256" key="1">
    <source>
        <dbReference type="ARBA" id="ARBA00000085"/>
    </source>
</evidence>
<dbReference type="InterPro" id="IPR003594">
    <property type="entry name" value="HATPase_dom"/>
</dbReference>
<evidence type="ECO:0000313" key="18">
    <source>
        <dbReference type="EMBL" id="MFC7220327.1"/>
    </source>
</evidence>
<dbReference type="GO" id="GO:0016301">
    <property type="term" value="F:kinase activity"/>
    <property type="evidence" value="ECO:0007669"/>
    <property type="project" value="UniProtKB-KW"/>
</dbReference>
<name>A0ABW2GI41_9ACTN</name>
<evidence type="ECO:0000259" key="17">
    <source>
        <dbReference type="PROSITE" id="PS50109"/>
    </source>
</evidence>
<dbReference type="PANTHER" id="PTHR24421:SF62">
    <property type="entry name" value="SENSORY TRANSDUCTION HISTIDINE KINASE"/>
    <property type="match status" value="1"/>
</dbReference>
<dbReference type="PRINTS" id="PR00344">
    <property type="entry name" value="BCTRLSENSOR"/>
</dbReference>
<dbReference type="PROSITE" id="PS50109">
    <property type="entry name" value="HIS_KIN"/>
    <property type="match status" value="1"/>
</dbReference>
<keyword evidence="16" id="KW-1133">Transmembrane helix</keyword>
<keyword evidence="19" id="KW-1185">Reference proteome</keyword>
<evidence type="ECO:0000256" key="14">
    <source>
        <dbReference type="ARBA" id="ARBA00024827"/>
    </source>
</evidence>
<dbReference type="PANTHER" id="PTHR24421">
    <property type="entry name" value="NITRATE/NITRITE SENSOR PROTEIN NARX-RELATED"/>
    <property type="match status" value="1"/>
</dbReference>
<evidence type="ECO:0000256" key="3">
    <source>
        <dbReference type="ARBA" id="ARBA00004496"/>
    </source>
</evidence>
<keyword evidence="16" id="KW-0472">Membrane</keyword>
<dbReference type="RefSeq" id="WP_386416923.1">
    <property type="nucleotide sequence ID" value="NZ_JBHSZO010000032.1"/>
</dbReference>
<keyword evidence="6" id="KW-0004">4Fe-4S</keyword>
<evidence type="ECO:0000256" key="8">
    <source>
        <dbReference type="ARBA" id="ARBA00022679"/>
    </source>
</evidence>
<evidence type="ECO:0000256" key="7">
    <source>
        <dbReference type="ARBA" id="ARBA00022490"/>
    </source>
</evidence>
<feature type="transmembrane region" description="Helical" evidence="16">
    <location>
        <begin position="15"/>
        <end position="36"/>
    </location>
</feature>
<dbReference type="InterPro" id="IPR017205">
    <property type="entry name" value="Sig_transdc_His_kinase_ChrS"/>
</dbReference>
<evidence type="ECO:0000256" key="16">
    <source>
        <dbReference type="SAM" id="Phobius"/>
    </source>
</evidence>
<comment type="function">
    <text evidence="14">Member of the two-component regulatory system NreB/NreC involved in the control of dissimilatory nitrate/nitrite reduction in response to oxygen. NreB functions as a direct oxygen sensor histidine kinase which is autophosphorylated, in the absence of oxygen, probably at the conserved histidine residue, and transfers its phosphate group probably to a conserved aspartate residue of NreC. NreB/NreC activates the expression of the nitrate (narGHJI) and nitrite (nir) reductase operons, as well as the putative nitrate transporter gene narT.</text>
</comment>
<feature type="transmembrane region" description="Helical" evidence="16">
    <location>
        <begin position="120"/>
        <end position="140"/>
    </location>
</feature>
<evidence type="ECO:0000256" key="2">
    <source>
        <dbReference type="ARBA" id="ARBA00001966"/>
    </source>
</evidence>
<dbReference type="Gene3D" id="3.30.565.10">
    <property type="entry name" value="Histidine kinase-like ATPase, C-terminal domain"/>
    <property type="match status" value="1"/>
</dbReference>
<keyword evidence="13" id="KW-0411">Iron-sulfur</keyword>
<keyword evidence="9" id="KW-0479">Metal-binding</keyword>
<dbReference type="EC" id="2.7.13.3" evidence="4"/>
<feature type="transmembrane region" description="Helical" evidence="16">
    <location>
        <begin position="146"/>
        <end position="166"/>
    </location>
</feature>
<protein>
    <recommendedName>
        <fullName evidence="5">Oxygen sensor histidine kinase NreB</fullName>
        <ecNumber evidence="4">2.7.13.3</ecNumber>
    </recommendedName>
    <alternativeName>
        <fullName evidence="15">Nitrogen regulation protein B</fullName>
    </alternativeName>
</protein>